<organism evidence="2">
    <name type="scientific">marine metagenome</name>
    <dbReference type="NCBI Taxonomy" id="408172"/>
    <lineage>
        <taxon>unclassified sequences</taxon>
        <taxon>metagenomes</taxon>
        <taxon>ecological metagenomes</taxon>
    </lineage>
</organism>
<dbReference type="Pfam" id="PF00932">
    <property type="entry name" value="LTD"/>
    <property type="match status" value="1"/>
</dbReference>
<dbReference type="AlphaFoldDB" id="A0A381SLE6"/>
<name>A0A381SLE6_9ZZZZ</name>
<dbReference type="InterPro" id="IPR001322">
    <property type="entry name" value="Lamin_tail_dom"/>
</dbReference>
<dbReference type="PROSITE" id="PS51841">
    <property type="entry name" value="LTD"/>
    <property type="match status" value="1"/>
</dbReference>
<evidence type="ECO:0000313" key="2">
    <source>
        <dbReference type="EMBL" id="SVA04875.1"/>
    </source>
</evidence>
<evidence type="ECO:0000259" key="1">
    <source>
        <dbReference type="PROSITE" id="PS51841"/>
    </source>
</evidence>
<dbReference type="EMBL" id="UINC01003274">
    <property type="protein sequence ID" value="SVA04875.1"/>
    <property type="molecule type" value="Genomic_DNA"/>
</dbReference>
<protein>
    <recommendedName>
        <fullName evidence="1">LTD domain-containing protein</fullName>
    </recommendedName>
</protein>
<feature type="non-terminal residue" evidence="2">
    <location>
        <position position="231"/>
    </location>
</feature>
<proteinExistence type="predicted"/>
<feature type="domain" description="LTD" evidence="1">
    <location>
        <begin position="14"/>
        <end position="141"/>
    </location>
</feature>
<dbReference type="Gene3D" id="2.60.40.1260">
    <property type="entry name" value="Lamin Tail domain"/>
    <property type="match status" value="1"/>
</dbReference>
<gene>
    <name evidence="2" type="ORF">METZ01_LOCUS57729</name>
</gene>
<dbReference type="InterPro" id="IPR036415">
    <property type="entry name" value="Lamin_tail_dom_sf"/>
</dbReference>
<reference evidence="2" key="1">
    <citation type="submission" date="2018-05" db="EMBL/GenBank/DDBJ databases">
        <authorList>
            <person name="Lanie J.A."/>
            <person name="Ng W.-L."/>
            <person name="Kazmierczak K.M."/>
            <person name="Andrzejewski T.M."/>
            <person name="Davidsen T.M."/>
            <person name="Wayne K.J."/>
            <person name="Tettelin H."/>
            <person name="Glass J.I."/>
            <person name="Rusch D."/>
            <person name="Podicherti R."/>
            <person name="Tsui H.-C.T."/>
            <person name="Winkler M.E."/>
        </authorList>
    </citation>
    <scope>NUCLEOTIDE SEQUENCE</scope>
</reference>
<dbReference type="SUPFAM" id="SSF74853">
    <property type="entry name" value="Lamin A/C globular tail domain"/>
    <property type="match status" value="1"/>
</dbReference>
<sequence>MRLPVTNRLYFLTALFSLAALAKGSVVINEIYYKPADKTSPEEFVEIHNRNPTPVNLSGWRFTQGINYTFPEGTVLDAGGHLVLAEHPAMLRAVFSVASLGPYSGRLANDGERLVLRDRQGGMVDEVEYDGEFPWPVGGGDGGSIELIHPALDNNLGGSWRVSTVGAGPDGTPWEEIVFIDHNDRRWRYKKGNSPPTGDATAWREAGYNENVDWKTGRTSIGYGDNDDQTL</sequence>
<accession>A0A381SLE6</accession>